<evidence type="ECO:0000313" key="4">
    <source>
        <dbReference type="EMBL" id="VDD91343.1"/>
    </source>
</evidence>
<organism evidence="6">
    <name type="scientific">Enterobius vermicularis</name>
    <name type="common">Human pinworm</name>
    <dbReference type="NCBI Taxonomy" id="51028"/>
    <lineage>
        <taxon>Eukaryota</taxon>
        <taxon>Metazoa</taxon>
        <taxon>Ecdysozoa</taxon>
        <taxon>Nematoda</taxon>
        <taxon>Chromadorea</taxon>
        <taxon>Rhabditida</taxon>
        <taxon>Spirurina</taxon>
        <taxon>Oxyuridomorpha</taxon>
        <taxon>Oxyuroidea</taxon>
        <taxon>Oxyuridae</taxon>
        <taxon>Enterobius</taxon>
    </lineage>
</organism>
<feature type="region of interest" description="Disordered" evidence="2">
    <location>
        <begin position="55"/>
        <end position="91"/>
    </location>
</feature>
<evidence type="ECO:0000313" key="6">
    <source>
        <dbReference type="WBParaSite" id="EVEC_0000652001-mRNA-1"/>
    </source>
</evidence>
<dbReference type="GO" id="GO:0019899">
    <property type="term" value="F:enzyme binding"/>
    <property type="evidence" value="ECO:0007669"/>
    <property type="project" value="UniProtKB-ARBA"/>
</dbReference>
<reference evidence="4 5" key="2">
    <citation type="submission" date="2018-10" db="EMBL/GenBank/DDBJ databases">
        <authorList>
            <consortium name="Pathogen Informatics"/>
        </authorList>
    </citation>
    <scope>NUCLEOTIDE SEQUENCE [LARGE SCALE GENOMIC DNA]</scope>
</reference>
<feature type="domain" description="CCHC-type" evidence="3">
    <location>
        <begin position="125"/>
        <end position="140"/>
    </location>
</feature>
<dbReference type="GO" id="GO:0003676">
    <property type="term" value="F:nucleic acid binding"/>
    <property type="evidence" value="ECO:0007669"/>
    <property type="project" value="InterPro"/>
</dbReference>
<dbReference type="GO" id="GO:0008270">
    <property type="term" value="F:zinc ion binding"/>
    <property type="evidence" value="ECO:0007669"/>
    <property type="project" value="UniProtKB-KW"/>
</dbReference>
<dbReference type="SUPFAM" id="SSF57756">
    <property type="entry name" value="Retrovirus zinc finger-like domains"/>
    <property type="match status" value="1"/>
</dbReference>
<protein>
    <submittedName>
        <fullName evidence="6">CCHC-type domain-containing protein</fullName>
    </submittedName>
</protein>
<sequence>MSAFAIANKDYEIVVQALKEKYGSLTVIIGSLHDKLECLPHQPKNIQHTTATQNHTSAFSATASPAPESTERPTTYNIQKSEQKPQKRQPKTPCIFCSGMHWTTECHKYSIPQQRRELAKSKKLCFKCLENGHELYDCPQKLNCYYCKVLIDSRAGPMLGGEGKVNSKYLKCTPCVTHTVLTCPTLCKIE</sequence>
<accession>A0A0N4V854</accession>
<dbReference type="InterPro" id="IPR036875">
    <property type="entry name" value="Znf_CCHC_sf"/>
</dbReference>
<evidence type="ECO:0000313" key="5">
    <source>
        <dbReference type="Proteomes" id="UP000274131"/>
    </source>
</evidence>
<feature type="compositionally biased region" description="Low complexity" evidence="2">
    <location>
        <begin position="56"/>
        <end position="68"/>
    </location>
</feature>
<keyword evidence="1" id="KW-0863">Zinc-finger</keyword>
<dbReference type="Gene3D" id="4.10.60.10">
    <property type="entry name" value="Zinc finger, CCHC-type"/>
    <property type="match status" value="1"/>
</dbReference>
<proteinExistence type="predicted"/>
<dbReference type="EMBL" id="UXUI01008375">
    <property type="protein sequence ID" value="VDD91343.1"/>
    <property type="molecule type" value="Genomic_DNA"/>
</dbReference>
<dbReference type="AlphaFoldDB" id="A0A0N4V854"/>
<evidence type="ECO:0000256" key="1">
    <source>
        <dbReference type="PROSITE-ProRule" id="PRU00047"/>
    </source>
</evidence>
<dbReference type="WBParaSite" id="EVEC_0000652001-mRNA-1">
    <property type="protein sequence ID" value="EVEC_0000652001-mRNA-1"/>
    <property type="gene ID" value="EVEC_0000652001"/>
</dbReference>
<keyword evidence="5" id="KW-1185">Reference proteome</keyword>
<name>A0A0N4V854_ENTVE</name>
<keyword evidence="1" id="KW-0479">Metal-binding</keyword>
<dbReference type="Proteomes" id="UP000274131">
    <property type="component" value="Unassembled WGS sequence"/>
</dbReference>
<dbReference type="PROSITE" id="PS50158">
    <property type="entry name" value="ZF_CCHC"/>
    <property type="match status" value="1"/>
</dbReference>
<evidence type="ECO:0000259" key="3">
    <source>
        <dbReference type="PROSITE" id="PS50158"/>
    </source>
</evidence>
<evidence type="ECO:0000256" key="2">
    <source>
        <dbReference type="SAM" id="MobiDB-lite"/>
    </source>
</evidence>
<reference evidence="6" key="1">
    <citation type="submission" date="2017-02" db="UniProtKB">
        <authorList>
            <consortium name="WormBaseParasite"/>
        </authorList>
    </citation>
    <scope>IDENTIFICATION</scope>
</reference>
<dbReference type="OrthoDB" id="5864015at2759"/>
<keyword evidence="1" id="KW-0862">Zinc</keyword>
<dbReference type="InterPro" id="IPR001878">
    <property type="entry name" value="Znf_CCHC"/>
</dbReference>
<gene>
    <name evidence="4" type="ORF">EVEC_LOCUS6094</name>
</gene>